<dbReference type="PANTHER" id="PTHR33130">
    <property type="entry name" value="PUTATIVE (DUF1639)-RELATED"/>
    <property type="match status" value="1"/>
</dbReference>
<organism evidence="2 3">
    <name type="scientific">Hibiscus sabdariffa</name>
    <name type="common">roselle</name>
    <dbReference type="NCBI Taxonomy" id="183260"/>
    <lineage>
        <taxon>Eukaryota</taxon>
        <taxon>Viridiplantae</taxon>
        <taxon>Streptophyta</taxon>
        <taxon>Embryophyta</taxon>
        <taxon>Tracheophyta</taxon>
        <taxon>Spermatophyta</taxon>
        <taxon>Magnoliopsida</taxon>
        <taxon>eudicotyledons</taxon>
        <taxon>Gunneridae</taxon>
        <taxon>Pentapetalae</taxon>
        <taxon>rosids</taxon>
        <taxon>malvids</taxon>
        <taxon>Malvales</taxon>
        <taxon>Malvaceae</taxon>
        <taxon>Malvoideae</taxon>
        <taxon>Hibiscus</taxon>
    </lineage>
</organism>
<dbReference type="InterPro" id="IPR012438">
    <property type="entry name" value="DUF1639"/>
</dbReference>
<name>A0ABR2T8X5_9ROSI</name>
<accession>A0ABR2T8X5</accession>
<dbReference type="Proteomes" id="UP001396334">
    <property type="component" value="Unassembled WGS sequence"/>
</dbReference>
<comment type="caution">
    <text evidence="2">The sequence shown here is derived from an EMBL/GenBank/DDBJ whole genome shotgun (WGS) entry which is preliminary data.</text>
</comment>
<dbReference type="PANTHER" id="PTHR33130:SF43">
    <property type="entry name" value="OS01G0688600 PROTEIN"/>
    <property type="match status" value="1"/>
</dbReference>
<feature type="compositionally biased region" description="Acidic residues" evidence="1">
    <location>
        <begin position="159"/>
        <end position="173"/>
    </location>
</feature>
<evidence type="ECO:0000256" key="1">
    <source>
        <dbReference type="SAM" id="MobiDB-lite"/>
    </source>
</evidence>
<dbReference type="Pfam" id="PF07797">
    <property type="entry name" value="DUF1639"/>
    <property type="match status" value="1"/>
</dbReference>
<gene>
    <name evidence="2" type="ORF">V6N11_050128</name>
</gene>
<dbReference type="EMBL" id="JBBPBN010000007">
    <property type="protein sequence ID" value="KAK9033948.1"/>
    <property type="molecule type" value="Genomic_DNA"/>
</dbReference>
<feature type="region of interest" description="Disordered" evidence="1">
    <location>
        <begin position="1"/>
        <end position="25"/>
    </location>
</feature>
<keyword evidence="3" id="KW-1185">Reference proteome</keyword>
<proteinExistence type="predicted"/>
<sequence>MGPQRSKSMACSGEREMATAPQRSKPLHNFNLPCLKWGSRRYLRCTKLDDASKATTDSSTTAVAGITDQYQHCHHRVVQRCRSPPSKLEGLVVGGMRRRESESLSPCSKNTGCAREQRLMIPKGKAAATAGIEAVRQKIMKDLKTAADEIKDAIFRDEVSEDDDADDDEEEFEEPKNKQKVKEKEKEMEESPAVEVEPRPWNLRTRRAACKAPIDGEVTNNNYSSPMKNEVFQSPGVRQKAPSLAAANKKRPRPKFSVPLSKKEIEDDFMAMVGHRPPRRPKKRARNVQKQLDYLFPGLWLTEVTVDSYKVPELAENVKCHRLNWDSTNTKEIDHGKETCAIFYVGPNPIPCCNLPTTLIAH</sequence>
<protein>
    <submittedName>
        <fullName evidence="2">Uncharacterized protein</fullName>
    </submittedName>
</protein>
<evidence type="ECO:0000313" key="2">
    <source>
        <dbReference type="EMBL" id="KAK9033948.1"/>
    </source>
</evidence>
<feature type="region of interest" description="Disordered" evidence="1">
    <location>
        <begin position="155"/>
        <end position="200"/>
    </location>
</feature>
<reference evidence="2 3" key="1">
    <citation type="journal article" date="2024" name="G3 (Bethesda)">
        <title>Genome assembly of Hibiscus sabdariffa L. provides insights into metabolisms of medicinal natural products.</title>
        <authorList>
            <person name="Kim T."/>
        </authorList>
    </citation>
    <scope>NUCLEOTIDE SEQUENCE [LARGE SCALE GENOMIC DNA]</scope>
    <source>
        <strain evidence="2">TK-2024</strain>
        <tissue evidence="2">Old leaves</tissue>
    </source>
</reference>
<evidence type="ECO:0000313" key="3">
    <source>
        <dbReference type="Proteomes" id="UP001396334"/>
    </source>
</evidence>
<feature type="compositionally biased region" description="Basic and acidic residues" evidence="1">
    <location>
        <begin position="174"/>
        <end position="189"/>
    </location>
</feature>